<proteinExistence type="inferred from homology"/>
<dbReference type="Proteomes" id="UP000007350">
    <property type="component" value="Unassembled WGS sequence"/>
</dbReference>
<name>K2NUN6_TRYCR</name>
<evidence type="ECO:0000256" key="3">
    <source>
        <dbReference type="ARBA" id="ARBA00009504"/>
    </source>
</evidence>
<evidence type="ECO:0000256" key="5">
    <source>
        <dbReference type="ARBA" id="ARBA00022723"/>
    </source>
</evidence>
<reference evidence="8 9" key="1">
    <citation type="journal article" date="2012" name="BMC Genomics">
        <title>Comparative genomic analysis of human infective Trypanosoma cruzi lineages with the bat-restricted subspecies T. cruzi marinkellei.</title>
        <authorList>
            <person name="Franzen O."/>
            <person name="Talavera-Lopez C."/>
            <person name="Ochaya S."/>
            <person name="Butler C.E."/>
            <person name="Messenger L.A."/>
            <person name="Lewis M.D."/>
            <person name="Llewellyn M.S."/>
            <person name="Marinkelle C.J."/>
            <person name="Tyler K.M."/>
            <person name="Miles M.A."/>
            <person name="Andersson B."/>
        </authorList>
    </citation>
    <scope>NUCLEOTIDE SEQUENCE [LARGE SCALE GENOMIC DNA]</scope>
    <source>
        <strain evidence="8 9">B7</strain>
    </source>
</reference>
<dbReference type="InterPro" id="IPR004405">
    <property type="entry name" value="TF_pelota"/>
</dbReference>
<dbReference type="SUPFAM" id="SSF159065">
    <property type="entry name" value="Dom34/Pelota N-terminal domain-like"/>
    <property type="match status" value="1"/>
</dbReference>
<dbReference type="GO" id="GO:0071025">
    <property type="term" value="P:RNA surveillance"/>
    <property type="evidence" value="ECO:0007669"/>
    <property type="project" value="InterPro"/>
</dbReference>
<dbReference type="InterPro" id="IPR005141">
    <property type="entry name" value="eRF1_2"/>
</dbReference>
<dbReference type="FunFam" id="2.30.30.870:FF:000002">
    <property type="entry name" value="Protein pelota homolog"/>
    <property type="match status" value="1"/>
</dbReference>
<dbReference type="InterPro" id="IPR042226">
    <property type="entry name" value="eFR1_2_sf"/>
</dbReference>
<evidence type="ECO:0000256" key="4">
    <source>
        <dbReference type="ARBA" id="ARBA00022490"/>
    </source>
</evidence>
<dbReference type="GO" id="GO:0032790">
    <property type="term" value="P:ribosome disassembly"/>
    <property type="evidence" value="ECO:0007669"/>
    <property type="project" value="TreeGrafter"/>
</dbReference>
<dbReference type="GO" id="GO:0070651">
    <property type="term" value="P:nonfunctional rRNA decay"/>
    <property type="evidence" value="ECO:0007669"/>
    <property type="project" value="TreeGrafter"/>
</dbReference>
<comment type="subcellular location">
    <subcellularLocation>
        <location evidence="2 6">Cytoplasm</location>
    </subcellularLocation>
</comment>
<dbReference type="Pfam" id="PF03465">
    <property type="entry name" value="eRF1_3"/>
    <property type="match status" value="1"/>
</dbReference>
<dbReference type="GO" id="GO:0046872">
    <property type="term" value="F:metal ion binding"/>
    <property type="evidence" value="ECO:0007669"/>
    <property type="project" value="UniProtKB-KW"/>
</dbReference>
<comment type="function">
    <text evidence="6">Component of the Pelota-HBS1L complex, a complex that recognizes stalled ribosomes and triggers the No-Go Decay (NGD) pathway. In the Pelota-HBS1L complex, pelo recognizes ribosomes stalled at the 3' end of an mRNA and engages stalled ribosomes by destabilizing mRNA in the mRNA channel.</text>
</comment>
<dbReference type="Gene3D" id="3.30.420.60">
    <property type="entry name" value="eRF1 domain 2"/>
    <property type="match status" value="1"/>
</dbReference>
<evidence type="ECO:0000256" key="2">
    <source>
        <dbReference type="ARBA" id="ARBA00004496"/>
    </source>
</evidence>
<dbReference type="SMART" id="SM01194">
    <property type="entry name" value="eRF1_1"/>
    <property type="match status" value="1"/>
</dbReference>
<feature type="domain" description="eRF1/Pelota-like N-terminal" evidence="7">
    <location>
        <begin position="1"/>
        <end position="130"/>
    </location>
</feature>
<dbReference type="InterPro" id="IPR005140">
    <property type="entry name" value="eRF1_Pelota-like_N"/>
</dbReference>
<accession>K2NUN6</accession>
<dbReference type="AlphaFoldDB" id="K2NUN6"/>
<dbReference type="Pfam" id="PF26356">
    <property type="entry name" value="Pelota_N"/>
    <property type="match status" value="1"/>
</dbReference>
<keyword evidence="4 6" id="KW-0963">Cytoplasm</keyword>
<keyword evidence="5 6" id="KW-0479">Metal-binding</keyword>
<dbReference type="GO" id="GO:0005737">
    <property type="term" value="C:cytoplasm"/>
    <property type="evidence" value="ECO:0007669"/>
    <property type="project" value="UniProtKB-SubCell"/>
</dbReference>
<keyword evidence="9" id="KW-1185">Reference proteome</keyword>
<dbReference type="PANTHER" id="PTHR10853:SF0">
    <property type="entry name" value="PROTEIN PELOTA HOMOLOG"/>
    <property type="match status" value="1"/>
</dbReference>
<protein>
    <recommendedName>
        <fullName evidence="6">Protein pelota homolog</fullName>
    </recommendedName>
</protein>
<evidence type="ECO:0000313" key="9">
    <source>
        <dbReference type="Proteomes" id="UP000007350"/>
    </source>
</evidence>
<dbReference type="NCBIfam" id="TIGR00111">
    <property type="entry name" value="pelota"/>
    <property type="match status" value="1"/>
</dbReference>
<evidence type="ECO:0000256" key="1">
    <source>
        <dbReference type="ARBA" id="ARBA00001968"/>
    </source>
</evidence>
<evidence type="ECO:0000256" key="6">
    <source>
        <dbReference type="RuleBase" id="RU362019"/>
    </source>
</evidence>
<comment type="similarity">
    <text evidence="3 6">Belongs to the eukaryotic release factor 1 family. Pelota subfamily.</text>
</comment>
<dbReference type="InterPro" id="IPR038069">
    <property type="entry name" value="Pelota/DOM34_N"/>
</dbReference>
<dbReference type="InterPro" id="IPR005142">
    <property type="entry name" value="eRF1_3"/>
</dbReference>
<dbReference type="GO" id="GO:0070966">
    <property type="term" value="P:nuclear-transcribed mRNA catabolic process, no-go decay"/>
    <property type="evidence" value="ECO:0007669"/>
    <property type="project" value="InterPro"/>
</dbReference>
<dbReference type="Pfam" id="PF03464">
    <property type="entry name" value="eRF1_2"/>
    <property type="match status" value="1"/>
</dbReference>
<sequence>MRLLRKGVRLDGGVEVKVTVGTSEDLWHLYNFVLCGDRVRARTRRKVAKETSIGTKAAEVRFITLEVEVQQVEFSPEELRIHGVNMSENEHVKLGAHHTLSVITFPPQDITIIKKEWDDIAEERLKEACDNEAKADTAAVIMDNGTANLLLVTPSFMHPKARVEVTIAKKHKNDGTARDKSIQRFFKQVLDAVCTHVDFEKVKILLICSPGHIREEFFKYMESTTVNAEAGPLRVLYKNLSKVVLLKITDCTNDALRKAFADPAIANEMSSTRAREDINVWQSFHSTISSDPDRCVYTPQIVYQAAMLGAIGRLMVSDNVFRSSSPVERRFYLSLVQFVKKGGGKVSVFSSNHITGEQLIQLGSVAAILLFPCPELDDVAVVKDFIYGEEAATFIRENAPTRVTFSTGS</sequence>
<dbReference type="OrthoDB" id="10249111at2759"/>
<organism evidence="8 9">
    <name type="scientific">Trypanosoma cruzi marinkellei</name>
    <dbReference type="NCBI Taxonomy" id="85056"/>
    <lineage>
        <taxon>Eukaryota</taxon>
        <taxon>Discoba</taxon>
        <taxon>Euglenozoa</taxon>
        <taxon>Kinetoplastea</taxon>
        <taxon>Metakinetoplastina</taxon>
        <taxon>Trypanosomatida</taxon>
        <taxon>Trypanosomatidae</taxon>
        <taxon>Trypanosoma</taxon>
        <taxon>Schizotrypanum</taxon>
    </lineage>
</organism>
<comment type="cofactor">
    <cofactor evidence="1 6">
        <name>a divalent metal cation</name>
        <dbReference type="ChEBI" id="CHEBI:60240"/>
    </cofactor>
</comment>
<dbReference type="InterPro" id="IPR058547">
    <property type="entry name" value="Pelota_N"/>
</dbReference>
<dbReference type="Gene3D" id="2.30.30.870">
    <property type="entry name" value="Pelota, domain A"/>
    <property type="match status" value="1"/>
</dbReference>
<dbReference type="EMBL" id="AHKC01005113">
    <property type="protein sequence ID" value="EKF38691.1"/>
    <property type="molecule type" value="Genomic_DNA"/>
</dbReference>
<comment type="caution">
    <text evidence="8">The sequence shown here is derived from an EMBL/GenBank/DDBJ whole genome shotgun (WGS) entry which is preliminary data.</text>
</comment>
<dbReference type="GO" id="GO:0070481">
    <property type="term" value="P:nuclear-transcribed mRNA catabolic process, non-stop decay"/>
    <property type="evidence" value="ECO:0007669"/>
    <property type="project" value="InterPro"/>
</dbReference>
<dbReference type="InterPro" id="IPR029064">
    <property type="entry name" value="Ribosomal_eL30-like_sf"/>
</dbReference>
<dbReference type="SUPFAM" id="SSF55315">
    <property type="entry name" value="L30e-like"/>
    <property type="match status" value="1"/>
</dbReference>
<evidence type="ECO:0000313" key="8">
    <source>
        <dbReference type="EMBL" id="EKF38691.1"/>
    </source>
</evidence>
<evidence type="ECO:0000259" key="7">
    <source>
        <dbReference type="SMART" id="SM01194"/>
    </source>
</evidence>
<dbReference type="SUPFAM" id="SSF53137">
    <property type="entry name" value="Translational machinery components"/>
    <property type="match status" value="1"/>
</dbReference>
<gene>
    <name evidence="8" type="ORF">MOQ_001103</name>
</gene>
<dbReference type="PANTHER" id="PTHR10853">
    <property type="entry name" value="PELOTA"/>
    <property type="match status" value="1"/>
</dbReference>
<dbReference type="Gene3D" id="3.30.1330.30">
    <property type="match status" value="1"/>
</dbReference>